<dbReference type="GO" id="GO:0031966">
    <property type="term" value="C:mitochondrial membrane"/>
    <property type="evidence" value="ECO:0007669"/>
    <property type="project" value="UniProtKB-UniRule"/>
</dbReference>
<reference evidence="13 14" key="1">
    <citation type="journal article" date="2021" name="BMC Biol.">
        <title>Horizontally acquired antibacterial genes associated with adaptive radiation of ladybird beetles.</title>
        <authorList>
            <person name="Li H.S."/>
            <person name="Tang X.F."/>
            <person name="Huang Y.H."/>
            <person name="Xu Z.Y."/>
            <person name="Chen M.L."/>
            <person name="Du X.Y."/>
            <person name="Qiu B.Y."/>
            <person name="Chen P.T."/>
            <person name="Zhang W."/>
            <person name="Slipinski A."/>
            <person name="Escalona H.E."/>
            <person name="Waterhouse R.M."/>
            <person name="Zwick A."/>
            <person name="Pang H."/>
        </authorList>
    </citation>
    <scope>NUCLEOTIDE SEQUENCE [LARGE SCALE GENOMIC DNA]</scope>
    <source>
        <strain evidence="13">SYSU2018</strain>
    </source>
</reference>
<comment type="subcellular location">
    <subcellularLocation>
        <location evidence="10">Mitochondrion</location>
    </subcellularLocation>
    <subcellularLocation>
        <location evidence="10">Membrane</location>
        <topology evidence="10">Multi-pass membrane protein</topology>
    </subcellularLocation>
</comment>
<keyword evidence="4 10" id="KW-0274">FAD</keyword>
<sequence length="441" mass="50835">MTDNVKSITIIGGGLVGSLCACFLAKRGYRIKLYESREDLRKAKHQRGRSINLALSHRGRRALRSVGLEDEVLQNAIPMKGRLLHDISGATKSVIYDEHTNQCIYSVSRNLLNGILLTAAEKFPNVEVFFQSKLINISVREGTCIISNMATNETFEVQSDLIIGADGAFSKVRRFLQQIPLFQFSQTYIDHGYLELSIPPCRGYLMTSNHLHIWPRGEFMMIALPNKDDSWTVTLFMSFRRFEELDDKEKMRKFFESTFPDAIELIGEEELEKQFFAAKPSHLVSIKCSPYHFQDRALVIGDAAHAMVPFYGQGMNCGFEDCTLLDELFETHADNFKVILEKFSSLRKDDAHAICDLAMYNFIEMRDLVTKPSFYVRKVLDNILFKMFPSTWIPLYNSVSFSSIRYTVCMNNRKWQNKIIITGLLIFFLVLSILFFLWRKF</sequence>
<dbReference type="GO" id="GO:0034354">
    <property type="term" value="P:'de novo' NAD+ biosynthetic process from L-tryptophan"/>
    <property type="evidence" value="ECO:0007669"/>
    <property type="project" value="UniProtKB-UniRule"/>
</dbReference>
<keyword evidence="7 10" id="KW-0503">Monooxygenase</keyword>
<accession>A0ABD2NH03</accession>
<keyword evidence="11" id="KW-0812">Transmembrane</keyword>
<evidence type="ECO:0000256" key="9">
    <source>
        <dbReference type="ARBA" id="ARBA00047818"/>
    </source>
</evidence>
<dbReference type="GO" id="GO:0019805">
    <property type="term" value="P:quinolinate biosynthetic process"/>
    <property type="evidence" value="ECO:0007669"/>
    <property type="project" value="UniProtKB-UniRule"/>
</dbReference>
<comment type="cofactor">
    <cofactor evidence="1 10">
        <name>FAD</name>
        <dbReference type="ChEBI" id="CHEBI:57692"/>
    </cofactor>
</comment>
<comment type="function">
    <text evidence="10">Catalyzes the hydroxylation of L-kynurenine (L-Kyn) to form 3-hydroxy-L-kynurenine (L-3OHKyn). Required for synthesis of quinolinic acid.</text>
</comment>
<dbReference type="PANTHER" id="PTHR46028">
    <property type="entry name" value="KYNURENINE 3-MONOOXYGENASE"/>
    <property type="match status" value="1"/>
</dbReference>
<evidence type="ECO:0000256" key="7">
    <source>
        <dbReference type="ARBA" id="ARBA00023033"/>
    </source>
</evidence>
<dbReference type="SUPFAM" id="SSF51905">
    <property type="entry name" value="FAD/NAD(P)-binding domain"/>
    <property type="match status" value="1"/>
</dbReference>
<feature type="domain" description="FAD-binding" evidence="12">
    <location>
        <begin position="8"/>
        <end position="325"/>
    </location>
</feature>
<keyword evidence="10 11" id="KW-0472">Membrane</keyword>
<evidence type="ECO:0000313" key="14">
    <source>
        <dbReference type="Proteomes" id="UP001516400"/>
    </source>
</evidence>
<dbReference type="InterPro" id="IPR027545">
    <property type="entry name" value="Kynurenine_monooxygenase"/>
</dbReference>
<dbReference type="Gene3D" id="3.50.50.60">
    <property type="entry name" value="FAD/NAD(P)-binding domain"/>
    <property type="match status" value="1"/>
</dbReference>
<dbReference type="Pfam" id="PF01494">
    <property type="entry name" value="FAD_binding_3"/>
    <property type="match status" value="1"/>
</dbReference>
<dbReference type="EMBL" id="JABFTP020000103">
    <property type="protein sequence ID" value="KAL3277966.1"/>
    <property type="molecule type" value="Genomic_DNA"/>
</dbReference>
<evidence type="ECO:0000256" key="10">
    <source>
        <dbReference type="HAMAP-Rule" id="MF_03018"/>
    </source>
</evidence>
<comment type="similarity">
    <text evidence="10">Belongs to the aromatic-ring hydroxylase family. KMO subfamily.</text>
</comment>
<evidence type="ECO:0000256" key="2">
    <source>
        <dbReference type="ARBA" id="ARBA00022630"/>
    </source>
</evidence>
<gene>
    <name evidence="13" type="ORF">HHI36_013306</name>
</gene>
<evidence type="ECO:0000256" key="11">
    <source>
        <dbReference type="SAM" id="Phobius"/>
    </source>
</evidence>
<evidence type="ECO:0000256" key="1">
    <source>
        <dbReference type="ARBA" id="ARBA00001974"/>
    </source>
</evidence>
<dbReference type="PRINTS" id="PR00420">
    <property type="entry name" value="RNGMNOXGNASE"/>
</dbReference>
<keyword evidence="8 10" id="KW-0496">Mitochondrion</keyword>
<dbReference type="InterPro" id="IPR002938">
    <property type="entry name" value="FAD-bd"/>
</dbReference>
<dbReference type="PANTHER" id="PTHR46028:SF2">
    <property type="entry name" value="KYNURENINE 3-MONOOXYGENASE"/>
    <property type="match status" value="1"/>
</dbReference>
<keyword evidence="11" id="KW-1133">Transmembrane helix</keyword>
<evidence type="ECO:0000256" key="3">
    <source>
        <dbReference type="ARBA" id="ARBA00022642"/>
    </source>
</evidence>
<evidence type="ECO:0000256" key="8">
    <source>
        <dbReference type="ARBA" id="ARBA00023128"/>
    </source>
</evidence>
<dbReference type="EC" id="1.14.13.9" evidence="10"/>
<dbReference type="Proteomes" id="UP001516400">
    <property type="component" value="Unassembled WGS sequence"/>
</dbReference>
<name>A0ABD2NH03_9CUCU</name>
<dbReference type="AlphaFoldDB" id="A0ABD2NH03"/>
<keyword evidence="6 10" id="KW-0560">Oxidoreductase</keyword>
<protein>
    <recommendedName>
        <fullName evidence="10">Kynurenine 3-monooxygenase</fullName>
        <ecNumber evidence="10">1.14.13.9</ecNumber>
    </recommendedName>
    <alternativeName>
        <fullName evidence="10">Kynurenine 3-hydroxylase</fullName>
    </alternativeName>
</protein>
<dbReference type="GO" id="GO:0043420">
    <property type="term" value="P:anthranilate metabolic process"/>
    <property type="evidence" value="ECO:0007669"/>
    <property type="project" value="UniProtKB-UniRule"/>
</dbReference>
<keyword evidence="14" id="KW-1185">Reference proteome</keyword>
<dbReference type="HAMAP" id="MF_01971">
    <property type="entry name" value="Kynurenine_monooxygenase"/>
    <property type="match status" value="1"/>
</dbReference>
<organism evidence="13 14">
    <name type="scientific">Cryptolaemus montrouzieri</name>
    <dbReference type="NCBI Taxonomy" id="559131"/>
    <lineage>
        <taxon>Eukaryota</taxon>
        <taxon>Metazoa</taxon>
        <taxon>Ecdysozoa</taxon>
        <taxon>Arthropoda</taxon>
        <taxon>Hexapoda</taxon>
        <taxon>Insecta</taxon>
        <taxon>Pterygota</taxon>
        <taxon>Neoptera</taxon>
        <taxon>Endopterygota</taxon>
        <taxon>Coleoptera</taxon>
        <taxon>Polyphaga</taxon>
        <taxon>Cucujiformia</taxon>
        <taxon>Coccinelloidea</taxon>
        <taxon>Coccinellidae</taxon>
        <taxon>Scymninae</taxon>
        <taxon>Scymnini</taxon>
        <taxon>Cryptolaemus</taxon>
    </lineage>
</organism>
<keyword evidence="5 10" id="KW-0521">NADP</keyword>
<dbReference type="PROSITE" id="PS51257">
    <property type="entry name" value="PROKAR_LIPOPROTEIN"/>
    <property type="match status" value="1"/>
</dbReference>
<evidence type="ECO:0000256" key="6">
    <source>
        <dbReference type="ARBA" id="ARBA00023002"/>
    </source>
</evidence>
<evidence type="ECO:0000256" key="5">
    <source>
        <dbReference type="ARBA" id="ARBA00022857"/>
    </source>
</evidence>
<feature type="transmembrane region" description="Helical" evidence="11">
    <location>
        <begin position="6"/>
        <end position="25"/>
    </location>
</feature>
<evidence type="ECO:0000256" key="4">
    <source>
        <dbReference type="ARBA" id="ARBA00022827"/>
    </source>
</evidence>
<dbReference type="InterPro" id="IPR036188">
    <property type="entry name" value="FAD/NAD-bd_sf"/>
</dbReference>
<evidence type="ECO:0000259" key="12">
    <source>
        <dbReference type="Pfam" id="PF01494"/>
    </source>
</evidence>
<keyword evidence="3 10" id="KW-0662">Pyridine nucleotide biosynthesis</keyword>
<dbReference type="GO" id="GO:0006569">
    <property type="term" value="P:L-tryptophan catabolic process"/>
    <property type="evidence" value="ECO:0007669"/>
    <property type="project" value="UniProtKB-UniRule"/>
</dbReference>
<keyword evidence="2 10" id="KW-0285">Flavoprotein</keyword>
<evidence type="ECO:0000313" key="13">
    <source>
        <dbReference type="EMBL" id="KAL3277966.1"/>
    </source>
</evidence>
<proteinExistence type="inferred from homology"/>
<dbReference type="GO" id="GO:0004502">
    <property type="term" value="F:kynurenine 3-monooxygenase activity"/>
    <property type="evidence" value="ECO:0007669"/>
    <property type="project" value="UniProtKB-UniRule"/>
</dbReference>
<dbReference type="FunFam" id="3.50.50.60:FF:000129">
    <property type="entry name" value="Kynurenine 3-monooxygenase"/>
    <property type="match status" value="1"/>
</dbReference>
<comment type="pathway">
    <text evidence="10">Cofactor biosynthesis; NAD(+) biosynthesis; quinolinate from L-kynurenine: step 1/3.</text>
</comment>
<comment type="catalytic activity">
    <reaction evidence="9 10">
        <text>L-kynurenine + NADPH + O2 + H(+) = 3-hydroxy-L-kynurenine + NADP(+) + H2O</text>
        <dbReference type="Rhea" id="RHEA:20545"/>
        <dbReference type="ChEBI" id="CHEBI:15377"/>
        <dbReference type="ChEBI" id="CHEBI:15378"/>
        <dbReference type="ChEBI" id="CHEBI:15379"/>
        <dbReference type="ChEBI" id="CHEBI:57783"/>
        <dbReference type="ChEBI" id="CHEBI:57959"/>
        <dbReference type="ChEBI" id="CHEBI:58125"/>
        <dbReference type="ChEBI" id="CHEBI:58349"/>
        <dbReference type="EC" id="1.14.13.9"/>
    </reaction>
</comment>
<comment type="caution">
    <text evidence="13">The sequence shown here is derived from an EMBL/GenBank/DDBJ whole genome shotgun (WGS) entry which is preliminary data.</text>
</comment>
<dbReference type="GO" id="GO:0050660">
    <property type="term" value="F:flavin adenine dinucleotide binding"/>
    <property type="evidence" value="ECO:0007669"/>
    <property type="project" value="UniProtKB-UniRule"/>
</dbReference>
<feature type="transmembrane region" description="Helical" evidence="11">
    <location>
        <begin position="419"/>
        <end position="438"/>
    </location>
</feature>